<keyword evidence="1" id="KW-1134">Transmembrane beta strand</keyword>
<keyword evidence="4" id="KW-1185">Reference proteome</keyword>
<reference evidence="4" key="1">
    <citation type="journal article" date="2019" name="Int. J. Syst. Evol. Microbiol.">
        <title>The Global Catalogue of Microorganisms (GCM) 10K type strain sequencing project: providing services to taxonomists for standard genome sequencing and annotation.</title>
        <authorList>
            <consortium name="The Broad Institute Genomics Platform"/>
            <consortium name="The Broad Institute Genome Sequencing Center for Infectious Disease"/>
            <person name="Wu L."/>
            <person name="Ma J."/>
        </authorList>
    </citation>
    <scope>NUCLEOTIDE SEQUENCE [LARGE SCALE GENOMIC DNA]</scope>
    <source>
        <strain evidence="4">JCM 19635</strain>
    </source>
</reference>
<keyword evidence="1" id="KW-0472">Membrane</keyword>
<organism evidence="3 4">
    <name type="scientific">Hymenobacter humi</name>
    <dbReference type="NCBI Taxonomy" id="1411620"/>
    <lineage>
        <taxon>Bacteria</taxon>
        <taxon>Pseudomonadati</taxon>
        <taxon>Bacteroidota</taxon>
        <taxon>Cytophagia</taxon>
        <taxon>Cytophagales</taxon>
        <taxon>Hymenobacteraceae</taxon>
        <taxon>Hymenobacter</taxon>
    </lineage>
</organism>
<name>A0ABW2U7T3_9BACT</name>
<sequence length="87" mass="8614">MIMDNGSFSESAAPGAGSQFNGLLGRSVGASNRAGDLNPEDIESITVLKGPAAAALYGLRAAGGAVVITTKKAWPAAPPSTTAPSTR</sequence>
<dbReference type="InterPro" id="IPR023997">
    <property type="entry name" value="TonB-dep_OMP_SusC/RagA_CS"/>
</dbReference>
<dbReference type="SUPFAM" id="SSF56935">
    <property type="entry name" value="Porins"/>
    <property type="match status" value="1"/>
</dbReference>
<protein>
    <submittedName>
        <fullName evidence="3">TonB-dependent receptor plug domain-containing protein</fullName>
    </submittedName>
</protein>
<evidence type="ECO:0000256" key="1">
    <source>
        <dbReference type="PROSITE-ProRule" id="PRU01360"/>
    </source>
</evidence>
<accession>A0ABW2U7T3</accession>
<comment type="caution">
    <text evidence="3">The sequence shown here is derived from an EMBL/GenBank/DDBJ whole genome shotgun (WGS) entry which is preliminary data.</text>
</comment>
<dbReference type="PROSITE" id="PS52016">
    <property type="entry name" value="TONB_DEPENDENT_REC_3"/>
    <property type="match status" value="1"/>
</dbReference>
<gene>
    <name evidence="3" type="ORF">ACFQT0_12665</name>
</gene>
<keyword evidence="3" id="KW-0675">Receptor</keyword>
<dbReference type="InterPro" id="IPR037066">
    <property type="entry name" value="Plug_dom_sf"/>
</dbReference>
<dbReference type="Gene3D" id="2.170.130.10">
    <property type="entry name" value="TonB-dependent receptor, plug domain"/>
    <property type="match status" value="1"/>
</dbReference>
<comment type="similarity">
    <text evidence="1">Belongs to the TonB-dependent receptor family.</text>
</comment>
<keyword evidence="1" id="KW-0812">Transmembrane</keyword>
<keyword evidence="1" id="KW-0998">Cell outer membrane</keyword>
<dbReference type="InterPro" id="IPR039426">
    <property type="entry name" value="TonB-dep_rcpt-like"/>
</dbReference>
<proteinExistence type="inferred from homology"/>
<dbReference type="InterPro" id="IPR012910">
    <property type="entry name" value="Plug_dom"/>
</dbReference>
<dbReference type="RefSeq" id="WP_380203219.1">
    <property type="nucleotide sequence ID" value="NZ_JBHTEK010000001.1"/>
</dbReference>
<dbReference type="NCBIfam" id="TIGR04057">
    <property type="entry name" value="SusC_RagA_signa"/>
    <property type="match status" value="1"/>
</dbReference>
<evidence type="ECO:0000313" key="3">
    <source>
        <dbReference type="EMBL" id="MFC7668141.1"/>
    </source>
</evidence>
<feature type="domain" description="TonB-dependent receptor plug" evidence="2">
    <location>
        <begin position="25"/>
        <end position="65"/>
    </location>
</feature>
<comment type="subcellular location">
    <subcellularLocation>
        <location evidence="1">Cell outer membrane</location>
        <topology evidence="1">Multi-pass membrane protein</topology>
    </subcellularLocation>
</comment>
<dbReference type="EMBL" id="JBHTEK010000001">
    <property type="protein sequence ID" value="MFC7668141.1"/>
    <property type="molecule type" value="Genomic_DNA"/>
</dbReference>
<dbReference type="Pfam" id="PF07715">
    <property type="entry name" value="Plug"/>
    <property type="match status" value="1"/>
</dbReference>
<dbReference type="Proteomes" id="UP001596513">
    <property type="component" value="Unassembled WGS sequence"/>
</dbReference>
<evidence type="ECO:0000313" key="4">
    <source>
        <dbReference type="Proteomes" id="UP001596513"/>
    </source>
</evidence>
<keyword evidence="1" id="KW-0813">Transport</keyword>
<evidence type="ECO:0000259" key="2">
    <source>
        <dbReference type="Pfam" id="PF07715"/>
    </source>
</evidence>